<dbReference type="RefSeq" id="WP_184820874.1">
    <property type="nucleotide sequence ID" value="NZ_JACHJI010000004.1"/>
</dbReference>
<dbReference type="AlphaFoldDB" id="A0A7W7PS72"/>
<dbReference type="EMBL" id="JACHJI010000004">
    <property type="protein sequence ID" value="MBB4898775.1"/>
    <property type="molecule type" value="Genomic_DNA"/>
</dbReference>
<evidence type="ECO:0008006" key="4">
    <source>
        <dbReference type="Google" id="ProtNLM"/>
    </source>
</evidence>
<sequence length="128" mass="12794">MLTEGNAVDDATWDAAGAMNTTDIIVRGNTINNSADGVHVSPMSARTVSRPPVQVGPNPVSGAGITDNQVTVAAGASGASRSAVRVSADTVGSVSPVSDVVVTGNRVSGGGFHCTPHVTFRPGTAPQR</sequence>
<keyword evidence="3" id="KW-1185">Reference proteome</keyword>
<dbReference type="Proteomes" id="UP000579523">
    <property type="component" value="Unassembled WGS sequence"/>
</dbReference>
<protein>
    <recommendedName>
        <fullName evidence="4">Right handed beta helix domain-containing protein</fullName>
    </recommendedName>
</protein>
<dbReference type="SUPFAM" id="SSF51126">
    <property type="entry name" value="Pectin lyase-like"/>
    <property type="match status" value="1"/>
</dbReference>
<dbReference type="Gene3D" id="2.160.20.10">
    <property type="entry name" value="Single-stranded right-handed beta-helix, Pectin lyase-like"/>
    <property type="match status" value="1"/>
</dbReference>
<reference evidence="2 3" key="1">
    <citation type="submission" date="2020-08" db="EMBL/GenBank/DDBJ databases">
        <title>Genomic Encyclopedia of Type Strains, Phase III (KMG-III): the genomes of soil and plant-associated and newly described type strains.</title>
        <authorList>
            <person name="Whitman W."/>
        </authorList>
    </citation>
    <scope>NUCLEOTIDE SEQUENCE [LARGE SCALE GENOMIC DNA]</scope>
    <source>
        <strain evidence="2 3">CECT 3273</strain>
    </source>
</reference>
<dbReference type="InterPro" id="IPR011050">
    <property type="entry name" value="Pectin_lyase_fold/virulence"/>
</dbReference>
<name>A0A7W7PS72_9ACTN</name>
<evidence type="ECO:0000313" key="3">
    <source>
        <dbReference type="Proteomes" id="UP000579523"/>
    </source>
</evidence>
<comment type="caution">
    <text evidence="2">The sequence shown here is derived from an EMBL/GenBank/DDBJ whole genome shotgun (WGS) entry which is preliminary data.</text>
</comment>
<evidence type="ECO:0000313" key="2">
    <source>
        <dbReference type="EMBL" id="MBB4898775.1"/>
    </source>
</evidence>
<feature type="region of interest" description="Disordered" evidence="1">
    <location>
        <begin position="44"/>
        <end position="64"/>
    </location>
</feature>
<gene>
    <name evidence="2" type="ORF">FHS37_002833</name>
</gene>
<proteinExistence type="predicted"/>
<organism evidence="2 3">
    <name type="scientific">Streptomyces griseomycini</name>
    <dbReference type="NCBI Taxonomy" id="66895"/>
    <lineage>
        <taxon>Bacteria</taxon>
        <taxon>Bacillati</taxon>
        <taxon>Actinomycetota</taxon>
        <taxon>Actinomycetes</taxon>
        <taxon>Kitasatosporales</taxon>
        <taxon>Streptomycetaceae</taxon>
        <taxon>Streptomyces</taxon>
    </lineage>
</organism>
<dbReference type="InterPro" id="IPR012334">
    <property type="entry name" value="Pectin_lyas_fold"/>
</dbReference>
<evidence type="ECO:0000256" key="1">
    <source>
        <dbReference type="SAM" id="MobiDB-lite"/>
    </source>
</evidence>
<accession>A0A7W7PS72</accession>